<dbReference type="InterPro" id="IPR025662">
    <property type="entry name" value="Sigma_54_int_dom_ATP-bd_1"/>
</dbReference>
<dbReference type="FunFam" id="3.40.50.300:FF:000006">
    <property type="entry name" value="DNA-binding transcriptional regulator NtrC"/>
    <property type="match status" value="1"/>
</dbReference>
<evidence type="ECO:0000256" key="4">
    <source>
        <dbReference type="ARBA" id="ARBA00022741"/>
    </source>
</evidence>
<dbReference type="Gene3D" id="1.10.8.60">
    <property type="match status" value="1"/>
</dbReference>
<keyword evidence="8" id="KW-0010">Activator</keyword>
<dbReference type="PANTHER" id="PTHR32071">
    <property type="entry name" value="TRANSCRIPTIONAL REGULATORY PROTEIN"/>
    <property type="match status" value="1"/>
</dbReference>
<evidence type="ECO:0000256" key="6">
    <source>
        <dbReference type="ARBA" id="ARBA00023015"/>
    </source>
</evidence>
<keyword evidence="5" id="KW-0067">ATP-binding</keyword>
<dbReference type="Gene3D" id="3.40.50.2300">
    <property type="match status" value="1"/>
</dbReference>
<dbReference type="InterPro" id="IPR003593">
    <property type="entry name" value="AAA+_ATPase"/>
</dbReference>
<dbReference type="EMBL" id="CASHTH010002260">
    <property type="protein sequence ID" value="CAI8027158.1"/>
    <property type="molecule type" value="Genomic_DNA"/>
</dbReference>
<evidence type="ECO:0000256" key="7">
    <source>
        <dbReference type="ARBA" id="ARBA00023125"/>
    </source>
</evidence>
<feature type="non-terminal residue" evidence="13">
    <location>
        <position position="451"/>
    </location>
</feature>
<dbReference type="Pfam" id="PF00158">
    <property type="entry name" value="Sigma54_activat"/>
    <property type="match status" value="1"/>
</dbReference>
<keyword evidence="4" id="KW-0547">Nucleotide-binding</keyword>
<dbReference type="GO" id="GO:0043565">
    <property type="term" value="F:sequence-specific DNA binding"/>
    <property type="evidence" value="ECO:0007669"/>
    <property type="project" value="InterPro"/>
</dbReference>
<proteinExistence type="predicted"/>
<dbReference type="PROSITE" id="PS50045">
    <property type="entry name" value="SIGMA54_INTERACT_4"/>
    <property type="match status" value="1"/>
</dbReference>
<dbReference type="SMART" id="SM00382">
    <property type="entry name" value="AAA"/>
    <property type="match status" value="1"/>
</dbReference>
<evidence type="ECO:0000256" key="10">
    <source>
        <dbReference type="PROSITE-ProRule" id="PRU00169"/>
    </source>
</evidence>
<feature type="domain" description="Sigma-54 factor interaction" evidence="11">
    <location>
        <begin position="134"/>
        <end position="363"/>
    </location>
</feature>
<dbReference type="Pfam" id="PF00072">
    <property type="entry name" value="Response_reg"/>
    <property type="match status" value="1"/>
</dbReference>
<dbReference type="InterPro" id="IPR025943">
    <property type="entry name" value="Sigma_54_int_dom_ATP-bd_2"/>
</dbReference>
<evidence type="ECO:0000256" key="8">
    <source>
        <dbReference type="ARBA" id="ARBA00023159"/>
    </source>
</evidence>
<evidence type="ECO:0000256" key="2">
    <source>
        <dbReference type="ARBA" id="ARBA00022490"/>
    </source>
</evidence>
<dbReference type="InterPro" id="IPR001789">
    <property type="entry name" value="Sig_transdc_resp-reg_receiver"/>
</dbReference>
<feature type="modified residue" description="4-aspartylphosphate" evidence="10">
    <location>
        <position position="54"/>
    </location>
</feature>
<evidence type="ECO:0000313" key="13">
    <source>
        <dbReference type="EMBL" id="CAI8027158.1"/>
    </source>
</evidence>
<evidence type="ECO:0000259" key="11">
    <source>
        <dbReference type="PROSITE" id="PS50045"/>
    </source>
</evidence>
<evidence type="ECO:0000256" key="9">
    <source>
        <dbReference type="ARBA" id="ARBA00023163"/>
    </source>
</evidence>
<evidence type="ECO:0000313" key="14">
    <source>
        <dbReference type="Proteomes" id="UP001174909"/>
    </source>
</evidence>
<feature type="domain" description="Response regulatory" evidence="12">
    <location>
        <begin position="5"/>
        <end position="119"/>
    </location>
</feature>
<keyword evidence="2" id="KW-0963">Cytoplasm</keyword>
<keyword evidence="7" id="KW-0238">DNA-binding</keyword>
<dbReference type="InterPro" id="IPR002078">
    <property type="entry name" value="Sigma_54_int"/>
</dbReference>
<dbReference type="InterPro" id="IPR009057">
    <property type="entry name" value="Homeodomain-like_sf"/>
</dbReference>
<dbReference type="PROSITE" id="PS00676">
    <property type="entry name" value="SIGMA54_INTERACT_2"/>
    <property type="match status" value="1"/>
</dbReference>
<evidence type="ECO:0000259" key="12">
    <source>
        <dbReference type="PROSITE" id="PS50110"/>
    </source>
</evidence>
<dbReference type="PROSITE" id="PS00675">
    <property type="entry name" value="SIGMA54_INTERACT_1"/>
    <property type="match status" value="1"/>
</dbReference>
<dbReference type="GO" id="GO:0000160">
    <property type="term" value="P:phosphorelay signal transduction system"/>
    <property type="evidence" value="ECO:0007669"/>
    <property type="project" value="InterPro"/>
</dbReference>
<evidence type="ECO:0000256" key="5">
    <source>
        <dbReference type="ARBA" id="ARBA00022840"/>
    </source>
</evidence>
<dbReference type="CDD" id="cd17550">
    <property type="entry name" value="REC_NtrX-like"/>
    <property type="match status" value="1"/>
</dbReference>
<dbReference type="SUPFAM" id="SSF52172">
    <property type="entry name" value="CheY-like"/>
    <property type="match status" value="1"/>
</dbReference>
<keyword evidence="9" id="KW-0804">Transcription</keyword>
<dbReference type="GO" id="GO:0006355">
    <property type="term" value="P:regulation of DNA-templated transcription"/>
    <property type="evidence" value="ECO:0007669"/>
    <property type="project" value="InterPro"/>
</dbReference>
<dbReference type="PROSITE" id="PS50110">
    <property type="entry name" value="RESPONSE_REGULATORY"/>
    <property type="match status" value="1"/>
</dbReference>
<dbReference type="Proteomes" id="UP001174909">
    <property type="component" value="Unassembled WGS sequence"/>
</dbReference>
<dbReference type="SUPFAM" id="SSF46689">
    <property type="entry name" value="Homeodomain-like"/>
    <property type="match status" value="1"/>
</dbReference>
<keyword evidence="6" id="KW-0805">Transcription regulation</keyword>
<dbReference type="PROSITE" id="PS00688">
    <property type="entry name" value="SIGMA54_INTERACT_3"/>
    <property type="match status" value="1"/>
</dbReference>
<dbReference type="InterPro" id="IPR058031">
    <property type="entry name" value="AAA_lid_NorR"/>
</dbReference>
<dbReference type="Gene3D" id="3.40.50.300">
    <property type="entry name" value="P-loop containing nucleotide triphosphate hydrolases"/>
    <property type="match status" value="1"/>
</dbReference>
<dbReference type="SMART" id="SM00448">
    <property type="entry name" value="REC"/>
    <property type="match status" value="1"/>
</dbReference>
<dbReference type="InterPro" id="IPR027417">
    <property type="entry name" value="P-loop_NTPase"/>
</dbReference>
<keyword evidence="3 10" id="KW-0597">Phosphoprotein</keyword>
<dbReference type="AlphaFoldDB" id="A0AA35WMQ2"/>
<gene>
    <name evidence="13" type="ORF">GBAR_LOCUS15550</name>
</gene>
<dbReference type="Pfam" id="PF25601">
    <property type="entry name" value="AAA_lid_14"/>
    <property type="match status" value="1"/>
</dbReference>
<dbReference type="Pfam" id="PF02954">
    <property type="entry name" value="HTH_8"/>
    <property type="match status" value="1"/>
</dbReference>
<dbReference type="GO" id="GO:0005737">
    <property type="term" value="C:cytoplasm"/>
    <property type="evidence" value="ECO:0007669"/>
    <property type="project" value="UniProtKB-SubCell"/>
</dbReference>
<dbReference type="InterPro" id="IPR002197">
    <property type="entry name" value="HTH_Fis"/>
</dbReference>
<accession>A0AA35WMQ2</accession>
<protein>
    <submittedName>
        <fullName evidence="13">Nitrogen assimilation regulatory protein NtrX</fullName>
    </submittedName>
</protein>
<dbReference type="GO" id="GO:0005524">
    <property type="term" value="F:ATP binding"/>
    <property type="evidence" value="ECO:0007669"/>
    <property type="project" value="UniProtKB-KW"/>
</dbReference>
<dbReference type="InterPro" id="IPR011006">
    <property type="entry name" value="CheY-like_superfamily"/>
</dbReference>
<dbReference type="Gene3D" id="1.10.10.60">
    <property type="entry name" value="Homeodomain-like"/>
    <property type="match status" value="1"/>
</dbReference>
<comment type="subcellular location">
    <subcellularLocation>
        <location evidence="1">Cytoplasm</location>
    </subcellularLocation>
</comment>
<dbReference type="FunFam" id="3.40.50.2300:FF:000018">
    <property type="entry name" value="DNA-binding transcriptional regulator NtrC"/>
    <property type="match status" value="1"/>
</dbReference>
<dbReference type="SUPFAM" id="SSF52540">
    <property type="entry name" value="P-loop containing nucleoside triphosphate hydrolases"/>
    <property type="match status" value="1"/>
</dbReference>
<dbReference type="PANTHER" id="PTHR32071:SF17">
    <property type="entry name" value="TRANSCRIPTIONAL REGULATOR (NTRC FAMILY)"/>
    <property type="match status" value="1"/>
</dbReference>
<dbReference type="CDD" id="cd00009">
    <property type="entry name" value="AAA"/>
    <property type="match status" value="1"/>
</dbReference>
<reference evidence="13" key="1">
    <citation type="submission" date="2023-03" db="EMBL/GenBank/DDBJ databases">
        <authorList>
            <person name="Steffen K."/>
            <person name="Cardenas P."/>
        </authorList>
    </citation>
    <scope>NUCLEOTIDE SEQUENCE</scope>
</reference>
<comment type="caution">
    <text evidence="13">The sequence shown here is derived from an EMBL/GenBank/DDBJ whole genome shotgun (WGS) entry which is preliminary data.</text>
</comment>
<name>A0AA35WMQ2_GEOBA</name>
<organism evidence="13 14">
    <name type="scientific">Geodia barretti</name>
    <name type="common">Barrett's horny sponge</name>
    <dbReference type="NCBI Taxonomy" id="519541"/>
    <lineage>
        <taxon>Eukaryota</taxon>
        <taxon>Metazoa</taxon>
        <taxon>Porifera</taxon>
        <taxon>Demospongiae</taxon>
        <taxon>Heteroscleromorpha</taxon>
        <taxon>Tetractinellida</taxon>
        <taxon>Astrophorina</taxon>
        <taxon>Geodiidae</taxon>
        <taxon>Geodia</taxon>
    </lineage>
</organism>
<dbReference type="PRINTS" id="PR01590">
    <property type="entry name" value="HTHFIS"/>
</dbReference>
<evidence type="ECO:0000256" key="1">
    <source>
        <dbReference type="ARBA" id="ARBA00004496"/>
    </source>
</evidence>
<sequence length="451" mass="50121">VARNSILLVDDEAGIRKSLGAVLSEEGFKVTTARTGEECLRLLEKKIFELILLDIWLPGINGLETLETIRKRKVDAAVVMISGHATIETAVKATRLGAFDFIEKPLSIERTLVVVKNGLENKRLQDENRTLKSRLGQSIPIKALRQQLAIAAPTDGRVLIYGESGTGKELVAHALHHQSLRNAAPFVEVNCAAIPDELIESELFGHVKGAFTGATANKVGKLEKADGGTLFLDEVGDMTLKTQSKVLRALETQRFEPVGAQSTVSVDVRVIAATNKNLDQEMQRGNFREDLFYRLNVIPFYVPPLRERTEDIPVLAEFFIGDFSRHYGRPPKDLSEEAVALLTAYSWPGNVRELKNLAERLVIMTPARRIEARHLPAGLLKTNGPGEDPVETRSLSEARMAFDRDYILKKLEENRGNISRTAETLGIERSHLHRKLKSLKITVSRGSVRTQ</sequence>
<dbReference type="FunFam" id="1.10.8.60:FF:000014">
    <property type="entry name" value="DNA-binding transcriptional regulator NtrC"/>
    <property type="match status" value="1"/>
</dbReference>
<dbReference type="InterPro" id="IPR025944">
    <property type="entry name" value="Sigma_54_int_dom_CS"/>
</dbReference>
<evidence type="ECO:0000256" key="3">
    <source>
        <dbReference type="ARBA" id="ARBA00022553"/>
    </source>
</evidence>
<keyword evidence="14" id="KW-1185">Reference proteome</keyword>